<dbReference type="Pfam" id="PF01150">
    <property type="entry name" value="GDA1_CD39"/>
    <property type="match status" value="1"/>
</dbReference>
<accession>A0A2C6L7R0</accession>
<reference evidence="6 7" key="1">
    <citation type="journal article" date="2017" name="Int. J. Parasitol.">
        <title>The genome of the protozoan parasite Cystoisospora suis and a reverse vaccinology approach to identify vaccine candidates.</title>
        <authorList>
            <person name="Palmieri N."/>
            <person name="Shrestha A."/>
            <person name="Ruttkowski B."/>
            <person name="Beck T."/>
            <person name="Vogl C."/>
            <person name="Tomley F."/>
            <person name="Blake D.P."/>
            <person name="Joachim A."/>
        </authorList>
    </citation>
    <scope>NUCLEOTIDE SEQUENCE [LARGE SCALE GENOMIC DNA]</scope>
    <source>
        <strain evidence="6 7">Wien I</strain>
    </source>
</reference>
<dbReference type="Proteomes" id="UP000221165">
    <property type="component" value="Unassembled WGS sequence"/>
</dbReference>
<dbReference type="Gene3D" id="3.30.420.540">
    <property type="match status" value="1"/>
</dbReference>
<evidence type="ECO:0000256" key="3">
    <source>
        <dbReference type="PIRSR" id="PIRSR600407-1"/>
    </source>
</evidence>
<feature type="binding site" evidence="4">
    <location>
        <begin position="165"/>
        <end position="169"/>
    </location>
    <ligand>
        <name>ATP</name>
        <dbReference type="ChEBI" id="CHEBI:30616"/>
    </ligand>
</feature>
<evidence type="ECO:0000313" key="6">
    <source>
        <dbReference type="EMBL" id="PHJ24029.1"/>
    </source>
</evidence>
<feature type="active site" description="Proton acceptor" evidence="3">
    <location>
        <position position="124"/>
    </location>
</feature>
<evidence type="ECO:0000256" key="5">
    <source>
        <dbReference type="RuleBase" id="RU003833"/>
    </source>
</evidence>
<dbReference type="VEuPathDB" id="ToxoDB:CSUI_002122"/>
<dbReference type="GO" id="GO:0016787">
    <property type="term" value="F:hydrolase activity"/>
    <property type="evidence" value="ECO:0007669"/>
    <property type="project" value="UniProtKB-KW"/>
</dbReference>
<dbReference type="GO" id="GO:0005524">
    <property type="term" value="F:ATP binding"/>
    <property type="evidence" value="ECO:0007669"/>
    <property type="project" value="UniProtKB-KW"/>
</dbReference>
<name>A0A2C6L7R0_9APIC</name>
<dbReference type="GeneID" id="94425535"/>
<dbReference type="RefSeq" id="XP_067925703.1">
    <property type="nucleotide sequence ID" value="XM_068062324.1"/>
</dbReference>
<dbReference type="Gene3D" id="3.30.420.530">
    <property type="match status" value="1"/>
</dbReference>
<organism evidence="6 7">
    <name type="scientific">Cystoisospora suis</name>
    <dbReference type="NCBI Taxonomy" id="483139"/>
    <lineage>
        <taxon>Eukaryota</taxon>
        <taxon>Sar</taxon>
        <taxon>Alveolata</taxon>
        <taxon>Apicomplexa</taxon>
        <taxon>Conoidasida</taxon>
        <taxon>Coccidia</taxon>
        <taxon>Eucoccidiorida</taxon>
        <taxon>Eimeriorina</taxon>
        <taxon>Sarcocystidae</taxon>
        <taxon>Cystoisospora</taxon>
    </lineage>
</organism>
<dbReference type="PROSITE" id="PS01238">
    <property type="entry name" value="GDA1_CD39_NTPASE"/>
    <property type="match status" value="1"/>
</dbReference>
<proteinExistence type="inferred from homology"/>
<evidence type="ECO:0000256" key="4">
    <source>
        <dbReference type="PIRSR" id="PIRSR600407-2"/>
    </source>
</evidence>
<dbReference type="PANTHER" id="PTHR11782">
    <property type="entry name" value="ADENOSINE/GUANOSINE DIPHOSPHATASE"/>
    <property type="match status" value="1"/>
</dbReference>
<dbReference type="InterPro" id="IPR000407">
    <property type="entry name" value="GDA1_CD39_NTPase"/>
</dbReference>
<comment type="caution">
    <text evidence="6">The sequence shown here is derived from an EMBL/GenBank/DDBJ whole genome shotgun (WGS) entry which is preliminary data.</text>
</comment>
<gene>
    <name evidence="6" type="ORF">CSUI_002122</name>
</gene>
<dbReference type="OrthoDB" id="6372431at2759"/>
<evidence type="ECO:0000256" key="1">
    <source>
        <dbReference type="ARBA" id="ARBA00009283"/>
    </source>
</evidence>
<keyword evidence="4" id="KW-0547">Nucleotide-binding</keyword>
<protein>
    <submittedName>
        <fullName evidence="6">Gda1 cd39 (Nucleoside phosphatase) family protein</fullName>
    </submittedName>
</protein>
<keyword evidence="4" id="KW-0067">ATP-binding</keyword>
<comment type="similarity">
    <text evidence="1 5">Belongs to the GDA1/CD39 NTPase family.</text>
</comment>
<dbReference type="AlphaFoldDB" id="A0A2C6L7R0"/>
<sequence length="539" mass="59710">MTCLGDGWEETLLLQSSPPETSSKKLASCVPFMRSYAADLVNALKNDMAELLNQALTFPQQIHAKQLGVAVFFHSTASIRDYQDWFVDGFFTLFRQELNAWKDHDRYHFFSNPDMTRPISGAEEGLFSFLALNFVTGGGRLNPDVPPPGGKDASQQLASVIEVGGASSQIVSPVPSYPLQPPFIKQFSLAQETGLTQWPRLDVISVSFLQLGVASAGGLLLKNTCANPEFLSDGICSNPCYPQGFEQAQCSSGRASISRETGRVTVNDNPRESRLNTSAMFCSRYNSAISFKPLNEMSCRAYGLDPDLPLKERVAFPKCRMIVGTGDFQKCRAEVERVLLAPKLPIPGNMEASGVGFDNVEQLFRLVSSSSPVHFIGDALVNALNDLHDFGYFGTTPILNEKGEVQNNGATYQALRQAAEDYCKSSVDFIDGQGLVLRTPKDKNNNEKRRLDGFNITTCQDIALLYGFLTHMQSAEMKPEKFIFKTKFHDEKNPQHINNGMEYGWHLGAILYRVLKKDSWSKIAYESGVGFNLPAARRL</sequence>
<evidence type="ECO:0000313" key="7">
    <source>
        <dbReference type="Proteomes" id="UP000221165"/>
    </source>
</evidence>
<dbReference type="EMBL" id="MIGC01000885">
    <property type="protein sequence ID" value="PHJ24029.1"/>
    <property type="molecule type" value="Genomic_DNA"/>
</dbReference>
<keyword evidence="7" id="KW-1185">Reference proteome</keyword>
<evidence type="ECO:0000256" key="2">
    <source>
        <dbReference type="ARBA" id="ARBA00022801"/>
    </source>
</evidence>
<keyword evidence="2 5" id="KW-0378">Hydrolase</keyword>